<feature type="transmembrane region" description="Helical" evidence="1">
    <location>
        <begin position="49"/>
        <end position="70"/>
    </location>
</feature>
<reference evidence="2" key="1">
    <citation type="submission" date="2020-08" db="EMBL/GenBank/DDBJ databases">
        <title>Genome public.</title>
        <authorList>
            <person name="Liu C."/>
            <person name="Sun Q."/>
        </authorList>
    </citation>
    <scope>NUCLEOTIDE SEQUENCE</scope>
    <source>
        <strain evidence="2">NSJ-44</strain>
    </source>
</reference>
<dbReference type="Proteomes" id="UP000654279">
    <property type="component" value="Unassembled WGS sequence"/>
</dbReference>
<dbReference type="EMBL" id="JACRSO010000001">
    <property type="protein sequence ID" value="MBC8528332.1"/>
    <property type="molecule type" value="Genomic_DNA"/>
</dbReference>
<feature type="transmembrane region" description="Helical" evidence="1">
    <location>
        <begin position="7"/>
        <end position="29"/>
    </location>
</feature>
<organism evidence="2 3">
    <name type="scientific">Luoshenia tenuis</name>
    <dbReference type="NCBI Taxonomy" id="2763654"/>
    <lineage>
        <taxon>Bacteria</taxon>
        <taxon>Bacillati</taxon>
        <taxon>Bacillota</taxon>
        <taxon>Clostridia</taxon>
        <taxon>Christensenellales</taxon>
        <taxon>Christensenellaceae</taxon>
        <taxon>Luoshenia</taxon>
    </lineage>
</organism>
<dbReference type="InterPro" id="IPR032479">
    <property type="entry name" value="DUF5058"/>
</dbReference>
<proteinExistence type="predicted"/>
<dbReference type="AlphaFoldDB" id="A0A926HI25"/>
<dbReference type="Pfam" id="PF16481">
    <property type="entry name" value="DUF5058"/>
    <property type="match status" value="1"/>
</dbReference>
<sequence>MFNPNDGFLYVIVTIVILFVIIESVFFLVKAWRRAEALKMDKKLLQNTVVSSAIFTIAPAVAILLGVIALSKALGFPLPWLRLSVIGALTYETTAAATAAAAQGVTLGNLITDPQVFAAIAWVMTLGIIPGLVLVPVFSKKIEKGLTRIKSKDQKWGDIFLTGLFLGMISAFLGVIFATIGQGLVGWIPVFVMIASAIIMLICGLLRKLFKWKWLEDYALPISMLGAMALSLPITNLVTAIAG</sequence>
<feature type="transmembrane region" description="Helical" evidence="1">
    <location>
        <begin position="159"/>
        <end position="180"/>
    </location>
</feature>
<dbReference type="RefSeq" id="WP_249284355.1">
    <property type="nucleotide sequence ID" value="NZ_JACRSO010000001.1"/>
</dbReference>
<evidence type="ECO:0000313" key="2">
    <source>
        <dbReference type="EMBL" id="MBC8528332.1"/>
    </source>
</evidence>
<evidence type="ECO:0000313" key="3">
    <source>
        <dbReference type="Proteomes" id="UP000654279"/>
    </source>
</evidence>
<keyword evidence="1" id="KW-1133">Transmembrane helix</keyword>
<keyword evidence="3" id="KW-1185">Reference proteome</keyword>
<keyword evidence="1" id="KW-0472">Membrane</keyword>
<feature type="transmembrane region" description="Helical" evidence="1">
    <location>
        <begin position="116"/>
        <end position="138"/>
    </location>
</feature>
<feature type="transmembrane region" description="Helical" evidence="1">
    <location>
        <begin position="186"/>
        <end position="206"/>
    </location>
</feature>
<protein>
    <submittedName>
        <fullName evidence="2">DUF5058 family protein</fullName>
    </submittedName>
</protein>
<gene>
    <name evidence="2" type="ORF">H8699_02620</name>
</gene>
<feature type="transmembrane region" description="Helical" evidence="1">
    <location>
        <begin position="218"/>
        <end position="242"/>
    </location>
</feature>
<accession>A0A926HI25</accession>
<keyword evidence="1" id="KW-0812">Transmembrane</keyword>
<evidence type="ECO:0000256" key="1">
    <source>
        <dbReference type="SAM" id="Phobius"/>
    </source>
</evidence>
<comment type="caution">
    <text evidence="2">The sequence shown here is derived from an EMBL/GenBank/DDBJ whole genome shotgun (WGS) entry which is preliminary data.</text>
</comment>
<name>A0A926HI25_9FIRM</name>